<name>A0A4Y6UZC8_SACBS</name>
<proteinExistence type="predicted"/>
<evidence type="ECO:0000256" key="1">
    <source>
        <dbReference type="ARBA" id="ARBA00004196"/>
    </source>
</evidence>
<sequence>MIPYHRLREAIVQAEHRPAALAGAALTPEKLAEIRASRRLANLLGEIRAEADRAVREPLPPLPFDDFRLFREQGTRLEYERPYFRRRARLLSLTLALLVDGDDKYIEPLENTVWDLCGEYAWAVPAHLPYAGSGPDAELPPDTVVDLFAAETAHALAEMLLLVGDRLHPWIAQRVRSEIERRVFEPVFAAERPLFWFAADHNWSAVCAGAVGMAAMLLVEDRERLAWMQARVCDAMDSFLSGYGDDGCCMEGAGYWTYGFGYYVYWAEMLHAYTGGAVDLLQGGKVRQIAGYAGRVALTLPACVNYSDCSPTMQLHAGLIDRLRSRIGAETPYAELLSLHDDHCYRWPHQVRTLLWAEEEPGRLPVPSAGTICFADAGWIIDKRRTPAGLFAFSAKGGHNDEPHNHNDLGHFIVHAAGETLLTDLGPGVYTQNYFGPNRYDDLHTSSLGHSVPVVNGCAQSGGRERRADIVCSEQAGDRLQVELDLTQAYGAEAGLNSLRRQFVWTCREGQTSATLEVQDEFEFAAAGGEVTEHLISLHRPQLDFGCVSWQGAAGRVELRYDPAVFEAALEVLDSQEHLGAPQTVYRTALQARSLARRFVGAWTLEVGSAVAADHED</sequence>
<organism evidence="3 4">
    <name type="scientific">Saccharibacillus brassicae</name>
    <dbReference type="NCBI Taxonomy" id="2583377"/>
    <lineage>
        <taxon>Bacteria</taxon>
        <taxon>Bacillati</taxon>
        <taxon>Bacillota</taxon>
        <taxon>Bacilli</taxon>
        <taxon>Bacillales</taxon>
        <taxon>Paenibacillaceae</taxon>
        <taxon>Saccharibacillus</taxon>
    </lineage>
</organism>
<evidence type="ECO:0000259" key="2">
    <source>
        <dbReference type="Pfam" id="PF07940"/>
    </source>
</evidence>
<dbReference type="OrthoDB" id="9793856at2"/>
<dbReference type="SUPFAM" id="SSF48230">
    <property type="entry name" value="Chondroitin AC/alginate lyase"/>
    <property type="match status" value="1"/>
</dbReference>
<dbReference type="Gene3D" id="2.70.98.70">
    <property type="match status" value="1"/>
</dbReference>
<feature type="domain" description="Heparinase II/III-like C-terminal" evidence="2">
    <location>
        <begin position="374"/>
        <end position="528"/>
    </location>
</feature>
<dbReference type="GO" id="GO:0016829">
    <property type="term" value="F:lyase activity"/>
    <property type="evidence" value="ECO:0007669"/>
    <property type="project" value="InterPro"/>
</dbReference>
<gene>
    <name evidence="3" type="ORF">FFV09_20985</name>
</gene>
<dbReference type="InterPro" id="IPR012480">
    <property type="entry name" value="Hepar_II_III_C"/>
</dbReference>
<accession>A0A4Y6UZC8</accession>
<dbReference type="KEGG" id="saca:FFV09_20985"/>
<dbReference type="RefSeq" id="WP_141449649.1">
    <property type="nucleotide sequence ID" value="NZ_CP041217.1"/>
</dbReference>
<dbReference type="GO" id="GO:0030313">
    <property type="term" value="C:cell envelope"/>
    <property type="evidence" value="ECO:0007669"/>
    <property type="project" value="UniProtKB-SubCell"/>
</dbReference>
<dbReference type="Pfam" id="PF07940">
    <property type="entry name" value="Hepar_II_III_C"/>
    <property type="match status" value="1"/>
</dbReference>
<evidence type="ECO:0000313" key="3">
    <source>
        <dbReference type="EMBL" id="QDH23112.1"/>
    </source>
</evidence>
<dbReference type="Gene3D" id="1.50.10.100">
    <property type="entry name" value="Chondroitin AC/alginate lyase"/>
    <property type="match status" value="1"/>
</dbReference>
<dbReference type="EMBL" id="CP041217">
    <property type="protein sequence ID" value="QDH23112.1"/>
    <property type="molecule type" value="Genomic_DNA"/>
</dbReference>
<protein>
    <recommendedName>
        <fullName evidence="2">Heparinase II/III-like C-terminal domain-containing protein</fullName>
    </recommendedName>
</protein>
<reference evidence="3 4" key="1">
    <citation type="submission" date="2019-06" db="EMBL/GenBank/DDBJ databases">
        <title>Saccharibacillus brassicae sp. nov., an endophytic bacterium isolated from Chinese cabbage seeds (Brassica pekinensis).</title>
        <authorList>
            <person name="Jiang L."/>
            <person name="Lee J."/>
            <person name="Kim S.W."/>
        </authorList>
    </citation>
    <scope>NUCLEOTIDE SEQUENCE [LARGE SCALE GENOMIC DNA]</scope>
    <source>
        <strain evidence="4">KCTC 43072 / ATSA2</strain>
    </source>
</reference>
<keyword evidence="4" id="KW-1185">Reference proteome</keyword>
<evidence type="ECO:0000313" key="4">
    <source>
        <dbReference type="Proteomes" id="UP000316968"/>
    </source>
</evidence>
<comment type="subcellular location">
    <subcellularLocation>
        <location evidence="1">Cell envelope</location>
    </subcellularLocation>
</comment>
<dbReference type="AlphaFoldDB" id="A0A4Y6UZC8"/>
<dbReference type="InterPro" id="IPR008929">
    <property type="entry name" value="Chondroitin_lyas"/>
</dbReference>
<dbReference type="Proteomes" id="UP000316968">
    <property type="component" value="Chromosome"/>
</dbReference>